<dbReference type="GO" id="GO:0015031">
    <property type="term" value="P:protein transport"/>
    <property type="evidence" value="ECO:0007669"/>
    <property type="project" value="TreeGrafter"/>
</dbReference>
<evidence type="ECO:0000256" key="7">
    <source>
        <dbReference type="ARBA" id="ARBA00023136"/>
    </source>
</evidence>
<dbReference type="SUPFAM" id="SSF64268">
    <property type="entry name" value="PX domain"/>
    <property type="match status" value="1"/>
</dbReference>
<dbReference type="GeneID" id="28725514"/>
<feature type="domain" description="PX" evidence="10">
    <location>
        <begin position="13"/>
        <end position="140"/>
    </location>
</feature>
<sequence>MSGVKLCDEWNILVSDPQKQRGVRSSASSSSFVTYQISLKAIGSKATGSDSDDNITVVYRRYSDFVLLHQVLVSDHTACIVPPLPDKKVLNYIAGDRFSQAFTQKRCHSLQNFLQRLGQHPKLSQSKIFYIFLTSPDWDTYRRNLAGVGSTSNKEEVSEVIMNAFKSVHNQSDEFAEIKERSDKLDHNVTKIDKLFHRVVKKQESIAEDYSRLGNSLLALQELSLSPSEANGYNPNALGEKIKIFNEGMSQMSYSLRDLSKYIEYEYIVDLRDMEHYIDSVKQMIKLKDQKQIDYEELSEYLARSVNEKNNLISGYGSGSNFFKSKLEELAGINQEAARREKIYKLESKVQSLTLEVSRAKVVADAFEKEALKEVDVFEQIKTRELKKSLTMLADHHIGFYEKMVNTWSKIEEAL</sequence>
<dbReference type="InterPro" id="IPR036871">
    <property type="entry name" value="PX_dom_sf"/>
</dbReference>
<organism evidence="11 12">
    <name type="scientific">Eremothecium sinecaudum</name>
    <dbReference type="NCBI Taxonomy" id="45286"/>
    <lineage>
        <taxon>Eukaryota</taxon>
        <taxon>Fungi</taxon>
        <taxon>Dikarya</taxon>
        <taxon>Ascomycota</taxon>
        <taxon>Saccharomycotina</taxon>
        <taxon>Saccharomycetes</taxon>
        <taxon>Saccharomycetales</taxon>
        <taxon>Saccharomycetaceae</taxon>
        <taxon>Eremothecium</taxon>
    </lineage>
</organism>
<comment type="similarity">
    <text evidence="3">Belongs to the sorting nexin family.</text>
</comment>
<name>A0A120K2P5_9SACH</name>
<proteinExistence type="inferred from homology"/>
<dbReference type="GO" id="GO:0061709">
    <property type="term" value="P:reticulophagy"/>
    <property type="evidence" value="ECO:0007669"/>
    <property type="project" value="TreeGrafter"/>
</dbReference>
<dbReference type="InterPro" id="IPR001683">
    <property type="entry name" value="PX_dom"/>
</dbReference>
<keyword evidence="12" id="KW-1185">Reference proteome</keyword>
<dbReference type="PROSITE" id="PS50195">
    <property type="entry name" value="PX"/>
    <property type="match status" value="1"/>
</dbReference>
<evidence type="ECO:0000313" key="12">
    <source>
        <dbReference type="Proteomes" id="UP000243052"/>
    </source>
</evidence>
<evidence type="ECO:0000256" key="4">
    <source>
        <dbReference type="ARBA" id="ARBA00022448"/>
    </source>
</evidence>
<evidence type="ECO:0000256" key="6">
    <source>
        <dbReference type="ARBA" id="ARBA00023121"/>
    </source>
</evidence>
<dbReference type="STRING" id="45286.A0A120K2P5"/>
<dbReference type="GO" id="GO:0000407">
    <property type="term" value="C:phagophore assembly site"/>
    <property type="evidence" value="ECO:0007669"/>
    <property type="project" value="TreeGrafter"/>
</dbReference>
<dbReference type="GO" id="GO:0005769">
    <property type="term" value="C:early endosome"/>
    <property type="evidence" value="ECO:0007669"/>
    <property type="project" value="TreeGrafter"/>
</dbReference>
<reference evidence="11 12" key="1">
    <citation type="submission" date="2016-01" db="EMBL/GenBank/DDBJ databases">
        <title>Genome sequence of the yeast Holleya sinecauda.</title>
        <authorList>
            <person name="Dietrich F.S."/>
        </authorList>
    </citation>
    <scope>NUCLEOTIDE SEQUENCE [LARGE SCALE GENOMIC DNA]</scope>
    <source>
        <strain evidence="11 12">ATCC 58844</strain>
    </source>
</reference>
<dbReference type="AlphaFoldDB" id="A0A120K2P5"/>
<keyword evidence="6" id="KW-0446">Lipid-binding</keyword>
<evidence type="ECO:0000256" key="1">
    <source>
        <dbReference type="ARBA" id="ARBA00004184"/>
    </source>
</evidence>
<dbReference type="EMBL" id="CP014247">
    <property type="protein sequence ID" value="AMD22172.1"/>
    <property type="molecule type" value="Genomic_DNA"/>
</dbReference>
<evidence type="ECO:0000256" key="9">
    <source>
        <dbReference type="ARBA" id="ARBA00041273"/>
    </source>
</evidence>
<keyword evidence="4" id="KW-0813">Transport</keyword>
<dbReference type="SMART" id="SM00312">
    <property type="entry name" value="PX"/>
    <property type="match status" value="1"/>
</dbReference>
<evidence type="ECO:0000256" key="3">
    <source>
        <dbReference type="ARBA" id="ARBA00010883"/>
    </source>
</evidence>
<dbReference type="Pfam" id="PF00787">
    <property type="entry name" value="PX"/>
    <property type="match status" value="1"/>
</dbReference>
<dbReference type="InterPro" id="IPR027267">
    <property type="entry name" value="AH/BAR_dom_sf"/>
</dbReference>
<dbReference type="PANTHER" id="PTHR45949:SF2">
    <property type="entry name" value="SORTING NEXIN-4"/>
    <property type="match status" value="1"/>
</dbReference>
<evidence type="ECO:0000256" key="5">
    <source>
        <dbReference type="ARBA" id="ARBA00022490"/>
    </source>
</evidence>
<dbReference type="GO" id="GO:0032266">
    <property type="term" value="F:phosphatidylinositol-3-phosphate binding"/>
    <property type="evidence" value="ECO:0007669"/>
    <property type="project" value="UniProtKB-ARBA"/>
</dbReference>
<dbReference type="Gene3D" id="1.20.1270.60">
    <property type="entry name" value="Arfaptin homology (AH) domain/BAR domain"/>
    <property type="match status" value="1"/>
</dbReference>
<dbReference type="OrthoDB" id="205639at2759"/>
<dbReference type="GO" id="GO:0034727">
    <property type="term" value="P:piecemeal microautophagy of the nucleus"/>
    <property type="evidence" value="ECO:0007669"/>
    <property type="project" value="TreeGrafter"/>
</dbReference>
<evidence type="ECO:0000256" key="8">
    <source>
        <dbReference type="ARBA" id="ARBA00040748"/>
    </source>
</evidence>
<keyword evidence="5" id="KW-0963">Cytoplasm</keyword>
<evidence type="ECO:0000259" key="10">
    <source>
        <dbReference type="PROSITE" id="PS50195"/>
    </source>
</evidence>
<gene>
    <name evidence="11" type="ORF">AW171_hschr74195</name>
</gene>
<evidence type="ECO:0000313" key="11">
    <source>
        <dbReference type="EMBL" id="AMD22172.1"/>
    </source>
</evidence>
<dbReference type="GO" id="GO:0000422">
    <property type="term" value="P:autophagy of mitochondrion"/>
    <property type="evidence" value="ECO:0007669"/>
    <property type="project" value="TreeGrafter"/>
</dbReference>
<comment type="subcellular location">
    <subcellularLocation>
        <location evidence="2">Cytoplasm</location>
    </subcellularLocation>
    <subcellularLocation>
        <location evidence="1">Endomembrane system</location>
        <topology evidence="1">Peripheral membrane protein</topology>
    </subcellularLocation>
</comment>
<dbReference type="RefSeq" id="XP_017989168.1">
    <property type="nucleotide sequence ID" value="XM_018133669.1"/>
</dbReference>
<protein>
    <recommendedName>
        <fullName evidence="8">Sorting nexin-4</fullName>
    </recommendedName>
    <alternativeName>
        <fullName evidence="9">Autophagy-related protein 24</fullName>
    </alternativeName>
</protein>
<dbReference type="Gene3D" id="3.30.1520.10">
    <property type="entry name" value="Phox-like domain"/>
    <property type="match status" value="1"/>
</dbReference>
<accession>A0A120K2P5</accession>
<dbReference type="GO" id="GO:0032456">
    <property type="term" value="P:endocytic recycling"/>
    <property type="evidence" value="ECO:0007669"/>
    <property type="project" value="TreeGrafter"/>
</dbReference>
<dbReference type="PANTHER" id="PTHR45949">
    <property type="entry name" value="SORTING NEXIN-4"/>
    <property type="match status" value="1"/>
</dbReference>
<evidence type="ECO:0000256" key="2">
    <source>
        <dbReference type="ARBA" id="ARBA00004496"/>
    </source>
</evidence>
<dbReference type="Proteomes" id="UP000243052">
    <property type="component" value="Chromosome vii"/>
</dbReference>
<keyword evidence="7" id="KW-0472">Membrane</keyword>